<organism evidence="1 2">
    <name type="scientific">Pseudorhizobium endolithicum</name>
    <dbReference type="NCBI Taxonomy" id="1191678"/>
    <lineage>
        <taxon>Bacteria</taxon>
        <taxon>Pseudomonadati</taxon>
        <taxon>Pseudomonadota</taxon>
        <taxon>Alphaproteobacteria</taxon>
        <taxon>Hyphomicrobiales</taxon>
        <taxon>Rhizobiaceae</taxon>
        <taxon>Rhizobium/Agrobacterium group</taxon>
        <taxon>Pseudorhizobium</taxon>
    </lineage>
</organism>
<sequence>MQPINPFYLEPDEHYWAKRKGAPDADLQVVYISTVFGSDPDFLTTAVLSSNQHHSLQDFVYVAKIERSVLQEDLASAVT</sequence>
<keyword evidence="2" id="KW-1185">Reference proteome</keyword>
<evidence type="ECO:0000313" key="1">
    <source>
        <dbReference type="EMBL" id="CAD7037863.1"/>
    </source>
</evidence>
<dbReference type="RefSeq" id="WP_142592649.1">
    <property type="nucleotide sequence ID" value="NZ_CABFWF030000011.1"/>
</dbReference>
<protein>
    <submittedName>
        <fullName evidence="1">Uncharacterized protein</fullName>
    </submittedName>
</protein>
<gene>
    <name evidence="1" type="ORF">REJC140_03714</name>
</gene>
<comment type="caution">
    <text evidence="1">The sequence shown here is derived from an EMBL/GenBank/DDBJ whole genome shotgun (WGS) entry which is preliminary data.</text>
</comment>
<name>A0ABM8PMI1_9HYPH</name>
<dbReference type="EMBL" id="CABFWF030000011">
    <property type="protein sequence ID" value="CAD7037863.1"/>
    <property type="molecule type" value="Genomic_DNA"/>
</dbReference>
<proteinExistence type="predicted"/>
<evidence type="ECO:0000313" key="2">
    <source>
        <dbReference type="Proteomes" id="UP000606921"/>
    </source>
</evidence>
<reference evidence="1 2" key="1">
    <citation type="submission" date="2020-11" db="EMBL/GenBank/DDBJ databases">
        <authorList>
            <person name="Lassalle F."/>
        </authorList>
    </citation>
    <scope>NUCLEOTIDE SEQUENCE [LARGE SCALE GENOMIC DNA]</scope>
    <source>
        <strain evidence="1 2">JC140</strain>
    </source>
</reference>
<accession>A0ABM8PMI1</accession>
<dbReference type="Proteomes" id="UP000606921">
    <property type="component" value="Unassembled WGS sequence"/>
</dbReference>